<accession>A0AAE8N7P7</accession>
<organism evidence="7 8">
    <name type="scientific">Cephalotrichum gorgonifer</name>
    <dbReference type="NCBI Taxonomy" id="2041049"/>
    <lineage>
        <taxon>Eukaryota</taxon>
        <taxon>Fungi</taxon>
        <taxon>Dikarya</taxon>
        <taxon>Ascomycota</taxon>
        <taxon>Pezizomycotina</taxon>
        <taxon>Sordariomycetes</taxon>
        <taxon>Hypocreomycetidae</taxon>
        <taxon>Microascales</taxon>
        <taxon>Microascaceae</taxon>
        <taxon>Cephalotrichum</taxon>
    </lineage>
</organism>
<gene>
    <name evidence="7" type="ORF">DNG_10485</name>
</gene>
<keyword evidence="8" id="KW-1185">Reference proteome</keyword>
<keyword evidence="5" id="KW-0408">Iron</keyword>
<evidence type="ECO:0000256" key="2">
    <source>
        <dbReference type="ARBA" id="ARBA00010617"/>
    </source>
</evidence>
<evidence type="ECO:0000256" key="6">
    <source>
        <dbReference type="SAM" id="Phobius"/>
    </source>
</evidence>
<keyword evidence="3" id="KW-0349">Heme</keyword>
<keyword evidence="4" id="KW-0479">Metal-binding</keyword>
<evidence type="ECO:0000313" key="8">
    <source>
        <dbReference type="Proteomes" id="UP001187682"/>
    </source>
</evidence>
<keyword evidence="6" id="KW-1133">Transmembrane helix</keyword>
<dbReference type="InterPro" id="IPR002401">
    <property type="entry name" value="Cyt_P450_E_grp-I"/>
</dbReference>
<dbReference type="GO" id="GO:0020037">
    <property type="term" value="F:heme binding"/>
    <property type="evidence" value="ECO:0007669"/>
    <property type="project" value="InterPro"/>
</dbReference>
<comment type="caution">
    <text evidence="7">The sequence shown here is derived from an EMBL/GenBank/DDBJ whole genome shotgun (WGS) entry which is preliminary data.</text>
</comment>
<evidence type="ECO:0000256" key="4">
    <source>
        <dbReference type="ARBA" id="ARBA00022723"/>
    </source>
</evidence>
<dbReference type="PRINTS" id="PR00463">
    <property type="entry name" value="EP450I"/>
</dbReference>
<dbReference type="GO" id="GO:0016705">
    <property type="term" value="F:oxidoreductase activity, acting on paired donors, with incorporation or reduction of molecular oxygen"/>
    <property type="evidence" value="ECO:0007669"/>
    <property type="project" value="InterPro"/>
</dbReference>
<comment type="cofactor">
    <cofactor evidence="1">
        <name>heme</name>
        <dbReference type="ChEBI" id="CHEBI:30413"/>
    </cofactor>
</comment>
<dbReference type="Pfam" id="PF00067">
    <property type="entry name" value="p450"/>
    <property type="match status" value="1"/>
</dbReference>
<name>A0AAE8N7P7_9PEZI</name>
<sequence length="476" mass="53570">MFESAPRGLTTSLETLRCLGPWGYLTASVAVASLILLPTFYNLFFHPLRKVPGPLLARFSQSWRNHKYFRGTWHDDAIELHRKYGNVVRIAPDEVSFVDAAALKALYGHGQKVVKSKWYDTWIVPNMTVSFFAATDIKQHRHLRSRVSGAYSMTAILSMEPLIQDVARDMWRKMGEFADEGTPVPMHDWANFFAFDVVGTLAMGGPIGFIERGIDVDGIIRSIHDGFWMMANMGNMPLQMFWFNNPVVQWALKNFGGKRLAAFSLFLNWLDNRVEERYRNGLGDKRRDLLQLFIDAKDISGNPVKKGDVMIEGVNILGAGADTTTIGILATLGAILHRPHAARRLQAELDEAYERLGIDGVLDDIPYTELAKLPYLSAIIKESTRLHPSIQYQLPRVVPKGGVMVGPHQVPEGMICSISPTTMNRSKEIFGPDADEWNPQRWIPERVDDEERIKIWTSQLTTASRSPPLPNSPPNG</sequence>
<dbReference type="PANTHER" id="PTHR24305">
    <property type="entry name" value="CYTOCHROME P450"/>
    <property type="match status" value="1"/>
</dbReference>
<keyword evidence="7" id="KW-0560">Oxidoreductase</keyword>
<dbReference type="Gene3D" id="1.10.630.10">
    <property type="entry name" value="Cytochrome P450"/>
    <property type="match status" value="1"/>
</dbReference>
<dbReference type="EMBL" id="ONZQ02000027">
    <property type="protein sequence ID" value="SPO07790.1"/>
    <property type="molecule type" value="Genomic_DNA"/>
</dbReference>
<evidence type="ECO:0000256" key="3">
    <source>
        <dbReference type="ARBA" id="ARBA00022617"/>
    </source>
</evidence>
<keyword evidence="6" id="KW-0812">Transmembrane</keyword>
<dbReference type="InterPro" id="IPR001128">
    <property type="entry name" value="Cyt_P450"/>
</dbReference>
<evidence type="ECO:0000256" key="1">
    <source>
        <dbReference type="ARBA" id="ARBA00001971"/>
    </source>
</evidence>
<feature type="transmembrane region" description="Helical" evidence="6">
    <location>
        <begin position="22"/>
        <end position="44"/>
    </location>
</feature>
<dbReference type="AlphaFoldDB" id="A0AAE8N7P7"/>
<dbReference type="GO" id="GO:0004497">
    <property type="term" value="F:monooxygenase activity"/>
    <property type="evidence" value="ECO:0007669"/>
    <property type="project" value="UniProtKB-KW"/>
</dbReference>
<dbReference type="PANTHER" id="PTHR24305:SF232">
    <property type="entry name" value="P450, PUTATIVE (EUROFUNG)-RELATED"/>
    <property type="match status" value="1"/>
</dbReference>
<evidence type="ECO:0000256" key="5">
    <source>
        <dbReference type="ARBA" id="ARBA00023004"/>
    </source>
</evidence>
<dbReference type="GO" id="GO:0005506">
    <property type="term" value="F:iron ion binding"/>
    <property type="evidence" value="ECO:0007669"/>
    <property type="project" value="InterPro"/>
</dbReference>
<reference evidence="7" key="1">
    <citation type="submission" date="2018-03" db="EMBL/GenBank/DDBJ databases">
        <authorList>
            <person name="Guldener U."/>
        </authorList>
    </citation>
    <scope>NUCLEOTIDE SEQUENCE</scope>
</reference>
<proteinExistence type="inferred from homology"/>
<dbReference type="Proteomes" id="UP001187682">
    <property type="component" value="Unassembled WGS sequence"/>
</dbReference>
<protein>
    <submittedName>
        <fullName evidence="7">Related to pisatin demethylase / cytochrome P450 monooxygenase</fullName>
    </submittedName>
</protein>
<keyword evidence="7" id="KW-0503">Monooxygenase</keyword>
<dbReference type="SUPFAM" id="SSF48264">
    <property type="entry name" value="Cytochrome P450"/>
    <property type="match status" value="1"/>
</dbReference>
<comment type="similarity">
    <text evidence="2">Belongs to the cytochrome P450 family.</text>
</comment>
<keyword evidence="6" id="KW-0472">Membrane</keyword>
<evidence type="ECO:0000313" key="7">
    <source>
        <dbReference type="EMBL" id="SPO07790.1"/>
    </source>
</evidence>
<dbReference type="InterPro" id="IPR050121">
    <property type="entry name" value="Cytochrome_P450_monoxygenase"/>
</dbReference>
<dbReference type="InterPro" id="IPR036396">
    <property type="entry name" value="Cyt_P450_sf"/>
</dbReference>